<feature type="domain" description="Peptidase S8/S53" evidence="9">
    <location>
        <begin position="78"/>
        <end position="338"/>
    </location>
</feature>
<accession>A0A895XU18</accession>
<dbReference type="RefSeq" id="WP_213172027.1">
    <property type="nucleotide sequence ID" value="NZ_CP070496.1"/>
</dbReference>
<dbReference type="InterPro" id="IPR015500">
    <property type="entry name" value="Peptidase_S8_subtilisin-rel"/>
</dbReference>
<sequence length="426" mass="44398">MSSVRTLKQIPRYLAVILMAMTLVVLPGLASPAFADEWPDECSPGSEGTALNQTPWHVQRMNLDLAHPHSRGTFPDGTPVKVAVLDSGVAMDHPAFGGRVIEGADGHSSDAHHGGCDSDGHGTVVAGIIAGGSEEGVRYTGIAPEAEIIAYRTLPAAELVISESDRPLVSLAIEESIDLAVAAGADVINISAGSMHTPGLEAAVERALASDVVIVAAVGNESEFLDQAPSDVPAYPAMYDGVIAVGAIDGSGAWNAMSNYGSAVEIVAPGIDISGPAPGGAGYIHGVNGTSFATPQVSGTVALMRAKFPEMTVDEIRERLFATADPPGGPDNNFYGWGIVNTYRALTDMDPTPLTGDEEGNAVQPQEQTVEQWPRVVDPLRETKMAAAFTLIGSVALIIVVVVLRKLVPVGRSRGWAPGTRKNLDE</sequence>
<dbReference type="PANTHER" id="PTHR43806:SF11">
    <property type="entry name" value="CEREVISIN-RELATED"/>
    <property type="match status" value="1"/>
</dbReference>
<dbReference type="Gene3D" id="3.40.50.200">
    <property type="entry name" value="Peptidase S8/S53 domain"/>
    <property type="match status" value="1"/>
</dbReference>
<keyword evidence="3 5" id="KW-0378">Hydrolase</keyword>
<evidence type="ECO:0000256" key="8">
    <source>
        <dbReference type="SAM" id="SignalP"/>
    </source>
</evidence>
<evidence type="ECO:0000256" key="3">
    <source>
        <dbReference type="ARBA" id="ARBA00022801"/>
    </source>
</evidence>
<name>A0A895XU18_9ACTN</name>
<dbReference type="InterPro" id="IPR036852">
    <property type="entry name" value="Peptidase_S8/S53_dom_sf"/>
</dbReference>
<keyword evidence="11" id="KW-1185">Reference proteome</keyword>
<dbReference type="InterPro" id="IPR022398">
    <property type="entry name" value="Peptidase_S8_His-AS"/>
</dbReference>
<feature type="transmembrane region" description="Helical" evidence="7">
    <location>
        <begin position="385"/>
        <end position="404"/>
    </location>
</feature>
<dbReference type="InterPro" id="IPR023827">
    <property type="entry name" value="Peptidase_S8_Asp-AS"/>
</dbReference>
<evidence type="ECO:0000256" key="7">
    <source>
        <dbReference type="SAM" id="Phobius"/>
    </source>
</evidence>
<dbReference type="AlphaFoldDB" id="A0A895XU18"/>
<feature type="active site" description="Charge relay system" evidence="5">
    <location>
        <position position="291"/>
    </location>
</feature>
<dbReference type="EMBL" id="CP070496">
    <property type="protein sequence ID" value="QSB06016.1"/>
    <property type="molecule type" value="Genomic_DNA"/>
</dbReference>
<evidence type="ECO:0000256" key="1">
    <source>
        <dbReference type="ARBA" id="ARBA00011073"/>
    </source>
</evidence>
<dbReference type="GO" id="GO:0006508">
    <property type="term" value="P:proteolysis"/>
    <property type="evidence" value="ECO:0007669"/>
    <property type="project" value="UniProtKB-KW"/>
</dbReference>
<comment type="similarity">
    <text evidence="1 5 6">Belongs to the peptidase S8 family.</text>
</comment>
<keyword evidence="7" id="KW-0472">Membrane</keyword>
<dbReference type="InterPro" id="IPR000209">
    <property type="entry name" value="Peptidase_S8/S53_dom"/>
</dbReference>
<protein>
    <submittedName>
        <fullName evidence="10">S8 family serine peptidase</fullName>
    </submittedName>
</protein>
<reference evidence="10" key="1">
    <citation type="submission" date="2021-02" db="EMBL/GenBank/DDBJ databases">
        <title>Natronoglycomyces albus gen. nov., sp. nov, a haloalkaliphilic actinobacterium from a soda solonchak soil.</title>
        <authorList>
            <person name="Sorokin D.Y."/>
            <person name="Khijniak T.V."/>
            <person name="Zakharycheva A.P."/>
            <person name="Boueva O.V."/>
            <person name="Ariskina E.V."/>
            <person name="Hahnke R.L."/>
            <person name="Bunk B."/>
            <person name="Sproer C."/>
            <person name="Schumann P."/>
            <person name="Evtushenko L.I."/>
            <person name="Kublanov I.V."/>
        </authorList>
    </citation>
    <scope>NUCLEOTIDE SEQUENCE</scope>
    <source>
        <strain evidence="10">DSM 106290</strain>
    </source>
</reference>
<feature type="signal peptide" evidence="8">
    <location>
        <begin position="1"/>
        <end position="35"/>
    </location>
</feature>
<feature type="active site" description="Charge relay system" evidence="5">
    <location>
        <position position="86"/>
    </location>
</feature>
<dbReference type="PROSITE" id="PS00136">
    <property type="entry name" value="SUBTILASE_ASP"/>
    <property type="match status" value="1"/>
</dbReference>
<feature type="chain" id="PRO_5034227902" evidence="8">
    <location>
        <begin position="36"/>
        <end position="426"/>
    </location>
</feature>
<dbReference type="Pfam" id="PF00082">
    <property type="entry name" value="Peptidase_S8"/>
    <property type="match status" value="1"/>
</dbReference>
<dbReference type="GO" id="GO:0004252">
    <property type="term" value="F:serine-type endopeptidase activity"/>
    <property type="evidence" value="ECO:0007669"/>
    <property type="project" value="UniProtKB-UniRule"/>
</dbReference>
<dbReference type="PANTHER" id="PTHR43806">
    <property type="entry name" value="PEPTIDASE S8"/>
    <property type="match status" value="1"/>
</dbReference>
<proteinExistence type="inferred from homology"/>
<feature type="active site" description="Charge relay system" evidence="5">
    <location>
        <position position="121"/>
    </location>
</feature>
<dbReference type="Proteomes" id="UP000662939">
    <property type="component" value="Chromosome"/>
</dbReference>
<dbReference type="PROSITE" id="PS51892">
    <property type="entry name" value="SUBTILASE"/>
    <property type="match status" value="1"/>
</dbReference>
<gene>
    <name evidence="10" type="ORF">JQS30_03575</name>
</gene>
<keyword evidence="7" id="KW-0812">Transmembrane</keyword>
<dbReference type="PROSITE" id="PS00138">
    <property type="entry name" value="SUBTILASE_SER"/>
    <property type="match status" value="1"/>
</dbReference>
<keyword evidence="7" id="KW-1133">Transmembrane helix</keyword>
<evidence type="ECO:0000313" key="10">
    <source>
        <dbReference type="EMBL" id="QSB06016.1"/>
    </source>
</evidence>
<keyword evidence="8" id="KW-0732">Signal</keyword>
<evidence type="ECO:0000256" key="5">
    <source>
        <dbReference type="PROSITE-ProRule" id="PRU01240"/>
    </source>
</evidence>
<evidence type="ECO:0000259" key="9">
    <source>
        <dbReference type="Pfam" id="PF00082"/>
    </source>
</evidence>
<dbReference type="InterPro" id="IPR050131">
    <property type="entry name" value="Peptidase_S8_subtilisin-like"/>
</dbReference>
<dbReference type="SUPFAM" id="SSF52743">
    <property type="entry name" value="Subtilisin-like"/>
    <property type="match status" value="1"/>
</dbReference>
<dbReference type="PROSITE" id="PS00137">
    <property type="entry name" value="SUBTILASE_HIS"/>
    <property type="match status" value="1"/>
</dbReference>
<dbReference type="PRINTS" id="PR00723">
    <property type="entry name" value="SUBTILISIN"/>
</dbReference>
<keyword evidence="2 5" id="KW-0645">Protease</keyword>
<evidence type="ECO:0000313" key="11">
    <source>
        <dbReference type="Proteomes" id="UP000662939"/>
    </source>
</evidence>
<dbReference type="InterPro" id="IPR023828">
    <property type="entry name" value="Peptidase_S8_Ser-AS"/>
</dbReference>
<evidence type="ECO:0000256" key="4">
    <source>
        <dbReference type="ARBA" id="ARBA00022825"/>
    </source>
</evidence>
<dbReference type="KEGG" id="nav:JQS30_03575"/>
<keyword evidence="4 5" id="KW-0720">Serine protease</keyword>
<evidence type="ECO:0000256" key="6">
    <source>
        <dbReference type="RuleBase" id="RU003355"/>
    </source>
</evidence>
<organism evidence="10 11">
    <name type="scientific">Natronoglycomyces albus</name>
    <dbReference type="NCBI Taxonomy" id="2811108"/>
    <lineage>
        <taxon>Bacteria</taxon>
        <taxon>Bacillati</taxon>
        <taxon>Actinomycetota</taxon>
        <taxon>Actinomycetes</taxon>
        <taxon>Glycomycetales</taxon>
        <taxon>Glycomycetaceae</taxon>
        <taxon>Natronoglycomyces</taxon>
    </lineage>
</organism>
<evidence type="ECO:0000256" key="2">
    <source>
        <dbReference type="ARBA" id="ARBA00022670"/>
    </source>
</evidence>